<name>A0A2K3MEL8_TRIPR</name>
<comment type="caution">
    <text evidence="2">The sequence shown here is derived from an EMBL/GenBank/DDBJ whole genome shotgun (WGS) entry which is preliminary data.</text>
</comment>
<dbReference type="InterPro" id="IPR016197">
    <property type="entry name" value="Chromo-like_dom_sf"/>
</dbReference>
<evidence type="ECO:0000259" key="1">
    <source>
        <dbReference type="PROSITE" id="PS50994"/>
    </source>
</evidence>
<sequence>LPPSYGNTTIMVIVDRLTKYAHFIAMKSDYSSKSVAEAFMHNIVKLHGMPKSIVSDRDKVFTSAFWQQLFKLQGTSLAMSSAYHPQSDGQTEVLNKVLELFLRCFTFNNPKSWFKVISWAEYWYNTAFQTSIGMTPFKALYGREPPYLVKYEAHENDSPALQDELRGRDKILQQLKSNLERAQQYMKHQADKHRKDVKFQIGELVLVRLQPYRQQSVALRKNQKLGMRYFGPFEIIDCVGKVAYKLKLPDNAKIHPVFHVSQLKPFKGTTDEQYLPLPLTMADTGPIIQSAAVLQARTIMQGSQKVHQILVQWEQQSKEEATWENLHDLQLKFPALNLEDKVVFKGEGIVMRPNVTQLLEENMSAAQSHGDPQNALEMETVEENNKLMGPRRGQRARKSHSMWKTFCK</sequence>
<evidence type="ECO:0000313" key="2">
    <source>
        <dbReference type="EMBL" id="PNX89231.1"/>
    </source>
</evidence>
<reference evidence="2 3" key="1">
    <citation type="journal article" date="2014" name="Am. J. Bot.">
        <title>Genome assembly and annotation for red clover (Trifolium pratense; Fabaceae).</title>
        <authorList>
            <person name="Istvanek J."/>
            <person name="Jaros M."/>
            <person name="Krenek A."/>
            <person name="Repkova J."/>
        </authorList>
    </citation>
    <scope>NUCLEOTIDE SEQUENCE [LARGE SCALE GENOMIC DNA]</scope>
    <source>
        <strain evidence="3">cv. Tatra</strain>
        <tissue evidence="2">Young leaves</tissue>
    </source>
</reference>
<dbReference type="InterPro" id="IPR050951">
    <property type="entry name" value="Retrovirus_Pol_polyprotein"/>
</dbReference>
<dbReference type="PANTHER" id="PTHR37984">
    <property type="entry name" value="PROTEIN CBG26694"/>
    <property type="match status" value="1"/>
</dbReference>
<evidence type="ECO:0000313" key="3">
    <source>
        <dbReference type="Proteomes" id="UP000236291"/>
    </source>
</evidence>
<feature type="non-terminal residue" evidence="2">
    <location>
        <position position="1"/>
    </location>
</feature>
<dbReference type="GO" id="GO:0003676">
    <property type="term" value="F:nucleic acid binding"/>
    <property type="evidence" value="ECO:0007669"/>
    <property type="project" value="InterPro"/>
</dbReference>
<dbReference type="STRING" id="57577.A0A2K3MEL8"/>
<reference evidence="2 3" key="2">
    <citation type="journal article" date="2017" name="Front. Plant Sci.">
        <title>Gene Classification and Mining of Molecular Markers Useful in Red Clover (Trifolium pratense) Breeding.</title>
        <authorList>
            <person name="Istvanek J."/>
            <person name="Dluhosova J."/>
            <person name="Dluhos P."/>
            <person name="Patkova L."/>
            <person name="Nedelnik J."/>
            <person name="Repkova J."/>
        </authorList>
    </citation>
    <scope>NUCLEOTIDE SEQUENCE [LARGE SCALE GENOMIC DNA]</scope>
    <source>
        <strain evidence="3">cv. Tatra</strain>
        <tissue evidence="2">Young leaves</tissue>
    </source>
</reference>
<dbReference type="GO" id="GO:0015074">
    <property type="term" value="P:DNA integration"/>
    <property type="evidence" value="ECO:0007669"/>
    <property type="project" value="InterPro"/>
</dbReference>
<protein>
    <submittedName>
        <fullName evidence="2">Ty3/gypsy retrotransposon protein</fullName>
    </submittedName>
</protein>
<accession>A0A2K3MEL8</accession>
<dbReference type="SUPFAM" id="SSF53098">
    <property type="entry name" value="Ribonuclease H-like"/>
    <property type="match status" value="1"/>
</dbReference>
<dbReference type="SUPFAM" id="SSF54160">
    <property type="entry name" value="Chromo domain-like"/>
    <property type="match status" value="1"/>
</dbReference>
<dbReference type="Pfam" id="PF24626">
    <property type="entry name" value="SH3_Tf2-1"/>
    <property type="match status" value="1"/>
</dbReference>
<dbReference type="InterPro" id="IPR012337">
    <property type="entry name" value="RNaseH-like_sf"/>
</dbReference>
<dbReference type="InterPro" id="IPR001584">
    <property type="entry name" value="Integrase_cat-core"/>
</dbReference>
<dbReference type="InterPro" id="IPR056924">
    <property type="entry name" value="SH3_Tf2-1"/>
</dbReference>
<dbReference type="InterPro" id="IPR036397">
    <property type="entry name" value="RNaseH_sf"/>
</dbReference>
<proteinExistence type="predicted"/>
<dbReference type="Gene3D" id="3.30.420.10">
    <property type="entry name" value="Ribonuclease H-like superfamily/Ribonuclease H"/>
    <property type="match status" value="1"/>
</dbReference>
<dbReference type="AlphaFoldDB" id="A0A2K3MEL8"/>
<organism evidence="2 3">
    <name type="scientific">Trifolium pratense</name>
    <name type="common">Red clover</name>
    <dbReference type="NCBI Taxonomy" id="57577"/>
    <lineage>
        <taxon>Eukaryota</taxon>
        <taxon>Viridiplantae</taxon>
        <taxon>Streptophyta</taxon>
        <taxon>Embryophyta</taxon>
        <taxon>Tracheophyta</taxon>
        <taxon>Spermatophyta</taxon>
        <taxon>Magnoliopsida</taxon>
        <taxon>eudicotyledons</taxon>
        <taxon>Gunneridae</taxon>
        <taxon>Pentapetalae</taxon>
        <taxon>rosids</taxon>
        <taxon>fabids</taxon>
        <taxon>Fabales</taxon>
        <taxon>Fabaceae</taxon>
        <taxon>Papilionoideae</taxon>
        <taxon>50 kb inversion clade</taxon>
        <taxon>NPAAA clade</taxon>
        <taxon>Hologalegina</taxon>
        <taxon>IRL clade</taxon>
        <taxon>Trifolieae</taxon>
        <taxon>Trifolium</taxon>
    </lineage>
</organism>
<dbReference type="PANTHER" id="PTHR37984:SF5">
    <property type="entry name" value="PROTEIN NYNRIN-LIKE"/>
    <property type="match status" value="1"/>
</dbReference>
<dbReference type="EMBL" id="ASHM01059115">
    <property type="protein sequence ID" value="PNX89231.1"/>
    <property type="molecule type" value="Genomic_DNA"/>
</dbReference>
<dbReference type="Proteomes" id="UP000236291">
    <property type="component" value="Unassembled WGS sequence"/>
</dbReference>
<gene>
    <name evidence="2" type="ORF">L195_g045348</name>
</gene>
<feature type="domain" description="Integrase catalytic" evidence="1">
    <location>
        <begin position="1"/>
        <end position="144"/>
    </location>
</feature>
<dbReference type="PROSITE" id="PS50994">
    <property type="entry name" value="INTEGRASE"/>
    <property type="match status" value="1"/>
</dbReference>